<feature type="chain" id="PRO_5008088833" description="Sel1 repeat family protein" evidence="2">
    <location>
        <begin position="25"/>
        <end position="153"/>
    </location>
</feature>
<dbReference type="InterPro" id="IPR006597">
    <property type="entry name" value="Sel1-like"/>
</dbReference>
<evidence type="ECO:0000313" key="3">
    <source>
        <dbReference type="EMBL" id="OAM89172.1"/>
    </source>
</evidence>
<comment type="caution">
    <text evidence="3">The sequence shown here is derived from an EMBL/GenBank/DDBJ whole genome shotgun (WGS) entry which is preliminary data.</text>
</comment>
<dbReference type="Gene3D" id="1.25.40.10">
    <property type="entry name" value="Tetratricopeptide repeat domain"/>
    <property type="match status" value="1"/>
</dbReference>
<dbReference type="InterPro" id="IPR052748">
    <property type="entry name" value="ISR_Activator"/>
</dbReference>
<dbReference type="STRING" id="1184151.AW736_14560"/>
<dbReference type="SMART" id="SM00671">
    <property type="entry name" value="SEL1"/>
    <property type="match status" value="2"/>
</dbReference>
<dbReference type="SUPFAM" id="SSF81901">
    <property type="entry name" value="HCP-like"/>
    <property type="match status" value="1"/>
</dbReference>
<keyword evidence="4" id="KW-1185">Reference proteome</keyword>
<feature type="region of interest" description="Disordered" evidence="1">
    <location>
        <begin position="133"/>
        <end position="153"/>
    </location>
</feature>
<organism evidence="3 4">
    <name type="scientific">Termitidicoccus mucosus</name>
    <dbReference type="NCBI Taxonomy" id="1184151"/>
    <lineage>
        <taxon>Bacteria</taxon>
        <taxon>Pseudomonadati</taxon>
        <taxon>Verrucomicrobiota</taxon>
        <taxon>Opitutia</taxon>
        <taxon>Opitutales</taxon>
        <taxon>Opitutaceae</taxon>
        <taxon>Termitidicoccus</taxon>
    </lineage>
</organism>
<evidence type="ECO:0000256" key="2">
    <source>
        <dbReference type="SAM" id="SignalP"/>
    </source>
</evidence>
<feature type="signal peptide" evidence="2">
    <location>
        <begin position="1"/>
        <end position="24"/>
    </location>
</feature>
<dbReference type="EMBL" id="LRRQ01000103">
    <property type="protein sequence ID" value="OAM89172.1"/>
    <property type="molecule type" value="Genomic_DNA"/>
</dbReference>
<protein>
    <recommendedName>
        <fullName evidence="5">Sel1 repeat family protein</fullName>
    </recommendedName>
</protein>
<dbReference type="RefSeq" id="WP_068770900.1">
    <property type="nucleotide sequence ID" value="NZ_CP109796.1"/>
</dbReference>
<keyword evidence="2" id="KW-0732">Signal</keyword>
<reference evidence="3 4" key="1">
    <citation type="submission" date="2016-01" db="EMBL/GenBank/DDBJ databases">
        <title>High potential of lignocellulose degradation of a new Verrucomicrobia species.</title>
        <authorList>
            <person name="Wang Y."/>
            <person name="Shi Y."/>
            <person name="Qiu Z."/>
            <person name="Liu S."/>
            <person name="Yang H."/>
        </authorList>
    </citation>
    <scope>NUCLEOTIDE SEQUENCE [LARGE SCALE GENOMIC DNA]</scope>
    <source>
        <strain evidence="3 4">TSB47</strain>
    </source>
</reference>
<dbReference type="Proteomes" id="UP000078486">
    <property type="component" value="Unassembled WGS sequence"/>
</dbReference>
<accession>A0A178IGN1</accession>
<dbReference type="PANTHER" id="PTHR45011">
    <property type="entry name" value="DAP3-BINDING CELL DEATH ENHANCER 1"/>
    <property type="match status" value="1"/>
</dbReference>
<dbReference type="PANTHER" id="PTHR45011:SF1">
    <property type="entry name" value="DAP3-BINDING CELL DEATH ENHANCER 1"/>
    <property type="match status" value="1"/>
</dbReference>
<name>A0A178IGN1_9BACT</name>
<evidence type="ECO:0000313" key="4">
    <source>
        <dbReference type="Proteomes" id="UP000078486"/>
    </source>
</evidence>
<evidence type="ECO:0008006" key="5">
    <source>
        <dbReference type="Google" id="ProtNLM"/>
    </source>
</evidence>
<dbReference type="AlphaFoldDB" id="A0A178IGN1"/>
<sequence length="153" mass="16682">MLPKHTARLLLLAALAFFSTTLFAQDANEARKFQSFLARAEKGDDKAQLAVALRYERGMGVAKDFDQAMAWYLRAASQGNAGAQGNLGVRCQKTSKYKDMAESYKWLSLAAAQGHKGSIRQLAALEKKISDADRAEGKKRAGAFKPKKEAAGQ</sequence>
<evidence type="ECO:0000256" key="1">
    <source>
        <dbReference type="SAM" id="MobiDB-lite"/>
    </source>
</evidence>
<proteinExistence type="predicted"/>
<gene>
    <name evidence="3" type="ORF">AW736_14560</name>
</gene>
<dbReference type="InterPro" id="IPR011990">
    <property type="entry name" value="TPR-like_helical_dom_sf"/>
</dbReference>
<dbReference type="Pfam" id="PF08238">
    <property type="entry name" value="Sel1"/>
    <property type="match status" value="2"/>
</dbReference>